<keyword evidence="2" id="KW-1185">Reference proteome</keyword>
<dbReference type="InterPro" id="IPR011008">
    <property type="entry name" value="Dimeric_a/b-barrel"/>
</dbReference>
<evidence type="ECO:0000313" key="1">
    <source>
        <dbReference type="EMBL" id="KAE9401507.1"/>
    </source>
</evidence>
<organism evidence="1 2">
    <name type="scientific">Gymnopus androsaceus JB14</name>
    <dbReference type="NCBI Taxonomy" id="1447944"/>
    <lineage>
        <taxon>Eukaryota</taxon>
        <taxon>Fungi</taxon>
        <taxon>Dikarya</taxon>
        <taxon>Basidiomycota</taxon>
        <taxon>Agaricomycotina</taxon>
        <taxon>Agaricomycetes</taxon>
        <taxon>Agaricomycetidae</taxon>
        <taxon>Agaricales</taxon>
        <taxon>Marasmiineae</taxon>
        <taxon>Omphalotaceae</taxon>
        <taxon>Gymnopus</taxon>
    </lineage>
</organism>
<dbReference type="Proteomes" id="UP000799118">
    <property type="component" value="Unassembled WGS sequence"/>
</dbReference>
<proteinExistence type="predicted"/>
<protein>
    <submittedName>
        <fullName evidence="1">Uncharacterized protein</fullName>
    </submittedName>
</protein>
<accession>A0A6A4HX53</accession>
<dbReference type="EMBL" id="ML769445">
    <property type="protein sequence ID" value="KAE9401507.1"/>
    <property type="molecule type" value="Genomic_DNA"/>
</dbReference>
<dbReference type="OrthoDB" id="2851338at2759"/>
<sequence length="219" mass="25014">MEPGPSISEEEHHDWYGNEHAPARLTIPSFYTATRFKAADGLKPTYLTLYDISEASVADGPEYQAVKANASEREKRLMEAIQFANRRTYTSISSHTHPNATADFPPKFVFVFGMDVKPEGEADLNKWYEEEHTPMMSKIPGWLRTRRYILHSSTARGTVDPEVSVHKYMAIHDFSKSGYMETPEMKAASSTPWRDQVAQGVLGVEVRHLELFKEYKRPE</sequence>
<evidence type="ECO:0000313" key="2">
    <source>
        <dbReference type="Proteomes" id="UP000799118"/>
    </source>
</evidence>
<name>A0A6A4HX53_9AGAR</name>
<dbReference type="SUPFAM" id="SSF54909">
    <property type="entry name" value="Dimeric alpha+beta barrel"/>
    <property type="match status" value="1"/>
</dbReference>
<gene>
    <name evidence="1" type="ORF">BT96DRAFT_856459</name>
</gene>
<dbReference type="AlphaFoldDB" id="A0A6A4HX53"/>
<reference evidence="1" key="1">
    <citation type="journal article" date="2019" name="Environ. Microbiol.">
        <title>Fungal ecological strategies reflected in gene transcription - a case study of two litter decomposers.</title>
        <authorList>
            <person name="Barbi F."/>
            <person name="Kohler A."/>
            <person name="Barry K."/>
            <person name="Baskaran P."/>
            <person name="Daum C."/>
            <person name="Fauchery L."/>
            <person name="Ihrmark K."/>
            <person name="Kuo A."/>
            <person name="LaButti K."/>
            <person name="Lipzen A."/>
            <person name="Morin E."/>
            <person name="Grigoriev I.V."/>
            <person name="Henrissat B."/>
            <person name="Lindahl B."/>
            <person name="Martin F."/>
        </authorList>
    </citation>
    <scope>NUCLEOTIDE SEQUENCE</scope>
    <source>
        <strain evidence="1">JB14</strain>
    </source>
</reference>